<dbReference type="GO" id="GO:0005737">
    <property type="term" value="C:cytoplasm"/>
    <property type="evidence" value="ECO:0007669"/>
    <property type="project" value="TreeGrafter"/>
</dbReference>
<evidence type="ECO:0000313" key="2">
    <source>
        <dbReference type="EMBL" id="RFA36553.1"/>
    </source>
</evidence>
<comment type="caution">
    <text evidence="2">The sequence shown here is derived from an EMBL/GenBank/DDBJ whole genome shotgun (WGS) entry which is preliminary data.</text>
</comment>
<organism evidence="2 3">
    <name type="scientific">Alkalilimnicola ehrlichii</name>
    <dbReference type="NCBI Taxonomy" id="351052"/>
    <lineage>
        <taxon>Bacteria</taxon>
        <taxon>Pseudomonadati</taxon>
        <taxon>Pseudomonadota</taxon>
        <taxon>Gammaproteobacteria</taxon>
        <taxon>Chromatiales</taxon>
        <taxon>Ectothiorhodospiraceae</taxon>
        <taxon>Alkalilimnicola</taxon>
    </lineage>
</organism>
<name>A0A3E0WWK0_9GAMM</name>
<dbReference type="OrthoDB" id="9808822at2"/>
<protein>
    <recommendedName>
        <fullName evidence="1">CobW/HypB/UreG nucleotide-binding domain-containing protein</fullName>
    </recommendedName>
</protein>
<evidence type="ECO:0000259" key="1">
    <source>
        <dbReference type="Pfam" id="PF02492"/>
    </source>
</evidence>
<dbReference type="Pfam" id="PF02492">
    <property type="entry name" value="cobW"/>
    <property type="match status" value="1"/>
</dbReference>
<reference evidence="3" key="1">
    <citation type="submission" date="2017-05" db="EMBL/GenBank/DDBJ databases">
        <authorList>
            <person name="Sharma S."/>
            <person name="Sidhu C."/>
            <person name="Pinnaka A.K."/>
        </authorList>
    </citation>
    <scope>NUCLEOTIDE SEQUENCE [LARGE SCALE GENOMIC DNA]</scope>
    <source>
        <strain evidence="3">AK93</strain>
    </source>
</reference>
<dbReference type="SUPFAM" id="SSF52540">
    <property type="entry name" value="P-loop containing nucleoside triphosphate hydrolases"/>
    <property type="match status" value="1"/>
</dbReference>
<dbReference type="PANTHER" id="PTHR13748">
    <property type="entry name" value="COBW-RELATED"/>
    <property type="match status" value="1"/>
</dbReference>
<dbReference type="Proteomes" id="UP000256763">
    <property type="component" value="Unassembled WGS sequence"/>
</dbReference>
<dbReference type="InterPro" id="IPR003495">
    <property type="entry name" value="CobW/HypB/UreG_nucleotide-bd"/>
</dbReference>
<dbReference type="PANTHER" id="PTHR13748:SF46">
    <property type="entry name" value="ZINC CHAPERONE YEIR"/>
    <property type="match status" value="1"/>
</dbReference>
<feature type="domain" description="CobW/HypB/UreG nucleotide-binding" evidence="1">
    <location>
        <begin position="6"/>
        <end position="108"/>
    </location>
</feature>
<dbReference type="InterPro" id="IPR027417">
    <property type="entry name" value="P-loop_NTPase"/>
</dbReference>
<dbReference type="AlphaFoldDB" id="A0A3E0WWK0"/>
<dbReference type="InterPro" id="IPR051316">
    <property type="entry name" value="Zinc-reg_GTPase_activator"/>
</dbReference>
<dbReference type="EMBL" id="NFZW01000009">
    <property type="protein sequence ID" value="RFA36553.1"/>
    <property type="molecule type" value="Genomic_DNA"/>
</dbReference>
<proteinExistence type="predicted"/>
<accession>A0A3E0WWK0</accession>
<gene>
    <name evidence="2" type="ORF">CAL65_11375</name>
</gene>
<evidence type="ECO:0000313" key="3">
    <source>
        <dbReference type="Proteomes" id="UP000256763"/>
    </source>
</evidence>
<sequence>MPHRVPTNLITGPLGAGKTTAISHLLEHRPEGERWAVLVNEFGAVSVDQALLPQIDGVVVRELAGGCLCCTLGVPLRVALTDILRKVKPDRLLIEPSGLGHPARVVTVLKMS</sequence>
<keyword evidence="3" id="KW-1185">Reference proteome</keyword>
<dbReference type="Gene3D" id="3.40.50.300">
    <property type="entry name" value="P-loop containing nucleotide triphosphate hydrolases"/>
    <property type="match status" value="1"/>
</dbReference>